<dbReference type="EMBL" id="JBCNJP010000015">
    <property type="protein sequence ID" value="KAK9067371.1"/>
    <property type="molecule type" value="Genomic_DNA"/>
</dbReference>
<evidence type="ECO:0000256" key="5">
    <source>
        <dbReference type="SAM" id="SignalP"/>
    </source>
</evidence>
<organism evidence="7 8">
    <name type="scientific">Deinandra increscens subsp. villosa</name>
    <dbReference type="NCBI Taxonomy" id="3103831"/>
    <lineage>
        <taxon>Eukaryota</taxon>
        <taxon>Viridiplantae</taxon>
        <taxon>Streptophyta</taxon>
        <taxon>Embryophyta</taxon>
        <taxon>Tracheophyta</taxon>
        <taxon>Spermatophyta</taxon>
        <taxon>Magnoliopsida</taxon>
        <taxon>eudicotyledons</taxon>
        <taxon>Gunneridae</taxon>
        <taxon>Pentapetalae</taxon>
        <taxon>asterids</taxon>
        <taxon>campanulids</taxon>
        <taxon>Asterales</taxon>
        <taxon>Asteraceae</taxon>
        <taxon>Asteroideae</taxon>
        <taxon>Heliantheae alliance</taxon>
        <taxon>Madieae</taxon>
        <taxon>Madiinae</taxon>
        <taxon>Deinandra</taxon>
    </lineage>
</organism>
<dbReference type="InterPro" id="IPR028871">
    <property type="entry name" value="BlueCu_1_BS"/>
</dbReference>
<sequence>MEKSAYNMLLLVSFVGMLLMLPEQGLAEQHVVGGKQGWDESTDFDSWASGQTFKVGDTLVFKYTTLHNVAELGSESAYKNCDVGSATNSMSDGNSVVKLTKAGTRYFACGTPGHCGQGMKVKITTVSASSDSSPSSSSTPTSSSSSTPASTSTSGVTRVLGSSVSATAFIVVSYLMSMLC</sequence>
<feature type="chain" id="PRO_5042876154" description="Phytocyanin domain-containing protein" evidence="5">
    <location>
        <begin position="28"/>
        <end position="180"/>
    </location>
</feature>
<feature type="domain" description="Phytocyanin" evidence="6">
    <location>
        <begin position="28"/>
        <end position="127"/>
    </location>
</feature>
<dbReference type="GO" id="GO:0046872">
    <property type="term" value="F:metal ion binding"/>
    <property type="evidence" value="ECO:0007669"/>
    <property type="project" value="UniProtKB-KW"/>
</dbReference>
<evidence type="ECO:0000256" key="4">
    <source>
        <dbReference type="SAM" id="MobiDB-lite"/>
    </source>
</evidence>
<keyword evidence="3" id="KW-0325">Glycoprotein</keyword>
<evidence type="ECO:0000313" key="8">
    <source>
        <dbReference type="Proteomes" id="UP001408789"/>
    </source>
</evidence>
<dbReference type="PROSITE" id="PS51485">
    <property type="entry name" value="PHYTOCYANIN"/>
    <property type="match status" value="1"/>
</dbReference>
<dbReference type="PROSITE" id="PS00196">
    <property type="entry name" value="COPPER_BLUE"/>
    <property type="match status" value="1"/>
</dbReference>
<dbReference type="Pfam" id="PF02298">
    <property type="entry name" value="Cu_bind_like"/>
    <property type="match status" value="1"/>
</dbReference>
<comment type="caution">
    <text evidence="7">The sequence shown here is derived from an EMBL/GenBank/DDBJ whole genome shotgun (WGS) entry which is preliminary data.</text>
</comment>
<feature type="region of interest" description="Disordered" evidence="4">
    <location>
        <begin position="126"/>
        <end position="155"/>
    </location>
</feature>
<accession>A0AAP0D417</accession>
<dbReference type="AlphaFoldDB" id="A0AAP0D417"/>
<protein>
    <recommendedName>
        <fullName evidence="6">Phytocyanin domain-containing protein</fullName>
    </recommendedName>
</protein>
<feature type="compositionally biased region" description="Low complexity" evidence="4">
    <location>
        <begin position="126"/>
        <end position="154"/>
    </location>
</feature>
<dbReference type="PANTHER" id="PTHR33021:SF489">
    <property type="entry name" value="BASIC BLUE PROTEIN-LIKE"/>
    <property type="match status" value="1"/>
</dbReference>
<keyword evidence="1" id="KW-0479">Metal-binding</keyword>
<dbReference type="Gene3D" id="2.60.40.420">
    <property type="entry name" value="Cupredoxins - blue copper proteins"/>
    <property type="match status" value="1"/>
</dbReference>
<gene>
    <name evidence="7" type="ORF">SSX86_014698</name>
</gene>
<evidence type="ECO:0000256" key="3">
    <source>
        <dbReference type="ARBA" id="ARBA00023180"/>
    </source>
</evidence>
<keyword evidence="5" id="KW-0732">Signal</keyword>
<keyword evidence="2" id="KW-0186">Copper</keyword>
<dbReference type="CDD" id="cd04216">
    <property type="entry name" value="Phytocyanin"/>
    <property type="match status" value="1"/>
</dbReference>
<evidence type="ECO:0000259" key="6">
    <source>
        <dbReference type="PROSITE" id="PS51485"/>
    </source>
</evidence>
<feature type="signal peptide" evidence="5">
    <location>
        <begin position="1"/>
        <end position="27"/>
    </location>
</feature>
<evidence type="ECO:0000313" key="7">
    <source>
        <dbReference type="EMBL" id="KAK9067371.1"/>
    </source>
</evidence>
<dbReference type="SUPFAM" id="SSF49503">
    <property type="entry name" value="Cupredoxins"/>
    <property type="match status" value="1"/>
</dbReference>
<evidence type="ECO:0000256" key="2">
    <source>
        <dbReference type="ARBA" id="ARBA00023008"/>
    </source>
</evidence>
<keyword evidence="8" id="KW-1185">Reference proteome</keyword>
<evidence type="ECO:0000256" key="1">
    <source>
        <dbReference type="ARBA" id="ARBA00022723"/>
    </source>
</evidence>
<proteinExistence type="predicted"/>
<dbReference type="InterPro" id="IPR008972">
    <property type="entry name" value="Cupredoxin"/>
</dbReference>
<dbReference type="InterPro" id="IPR003245">
    <property type="entry name" value="Phytocyanin_dom"/>
</dbReference>
<dbReference type="GO" id="GO:0005886">
    <property type="term" value="C:plasma membrane"/>
    <property type="evidence" value="ECO:0007669"/>
    <property type="project" value="TreeGrafter"/>
</dbReference>
<dbReference type="PANTHER" id="PTHR33021">
    <property type="entry name" value="BLUE COPPER PROTEIN"/>
    <property type="match status" value="1"/>
</dbReference>
<dbReference type="FunFam" id="2.60.40.420:FF:000003">
    <property type="entry name" value="Blue copper"/>
    <property type="match status" value="1"/>
</dbReference>
<dbReference type="InterPro" id="IPR039391">
    <property type="entry name" value="Phytocyanin-like"/>
</dbReference>
<name>A0AAP0D417_9ASTR</name>
<dbReference type="Proteomes" id="UP001408789">
    <property type="component" value="Unassembled WGS sequence"/>
</dbReference>
<reference evidence="7 8" key="1">
    <citation type="submission" date="2024-04" db="EMBL/GenBank/DDBJ databases">
        <title>The reference genome of an endangered Asteraceae, Deinandra increscens subsp. villosa, native to the Central Coast of California.</title>
        <authorList>
            <person name="Guilliams M."/>
            <person name="Hasenstab-Lehman K."/>
            <person name="Meyer R."/>
            <person name="Mcevoy S."/>
        </authorList>
    </citation>
    <scope>NUCLEOTIDE SEQUENCE [LARGE SCALE GENOMIC DNA]</scope>
    <source>
        <tissue evidence="7">Leaf</tissue>
    </source>
</reference>
<dbReference type="GO" id="GO:0009055">
    <property type="term" value="F:electron transfer activity"/>
    <property type="evidence" value="ECO:0007669"/>
    <property type="project" value="InterPro"/>
</dbReference>